<dbReference type="EMBL" id="WNKS01000009">
    <property type="protein sequence ID" value="MTV31601.1"/>
    <property type="molecule type" value="Genomic_DNA"/>
</dbReference>
<dbReference type="PANTHER" id="PTHR36978:SF4">
    <property type="entry name" value="P-LOOP CONTAINING NUCLEOSIDE TRIPHOSPHATE HYDROLASE PROTEIN"/>
    <property type="match status" value="1"/>
</dbReference>
<proteinExistence type="predicted"/>
<keyword evidence="1" id="KW-0808">Transferase</keyword>
<dbReference type="PANTHER" id="PTHR36978">
    <property type="entry name" value="P-LOOP CONTAINING NUCLEOTIDE TRIPHOSPHATE HYDROLASE"/>
    <property type="match status" value="1"/>
</dbReference>
<sequence>MKLFVVGFPKSGTSTLHTALGKSGFHSAHWHVGDRYIGELMYKSYFRNGDPFPPLLRQFDCITQADVCIDGMNYWPNLDFSIYEAIRKSYPECKFLLNYREPRKIVDSICRWNNLQQRLTDATIPGLPAGFGGKREHLLRWIETHFAALDAYFKDSPNYMTLDVESADAPIRLGAFMGRPIQWWGVANENKKTSAAAG</sequence>
<dbReference type="Pfam" id="PF17784">
    <property type="entry name" value="Sulfotransfer_4"/>
    <property type="match status" value="1"/>
</dbReference>
<reference evidence="1 2" key="1">
    <citation type="submission" date="2019-11" db="EMBL/GenBank/DDBJ databases">
        <title>Whole-genome sequence of a Rhodoblastus acidophilus DSM 142.</title>
        <authorList>
            <person name="Kyndt J.A."/>
            <person name="Meyer T.E."/>
        </authorList>
    </citation>
    <scope>NUCLEOTIDE SEQUENCE [LARGE SCALE GENOMIC DNA]</scope>
    <source>
        <strain evidence="1 2">DSM 142</strain>
    </source>
</reference>
<dbReference type="Proteomes" id="UP000439113">
    <property type="component" value="Unassembled WGS sequence"/>
</dbReference>
<comment type="caution">
    <text evidence="1">The sequence shown here is derived from an EMBL/GenBank/DDBJ whole genome shotgun (WGS) entry which is preliminary data.</text>
</comment>
<organism evidence="1 2">
    <name type="scientific">Rhodoblastus acidophilus</name>
    <name type="common">Rhodopseudomonas acidophila</name>
    <dbReference type="NCBI Taxonomy" id="1074"/>
    <lineage>
        <taxon>Bacteria</taxon>
        <taxon>Pseudomonadati</taxon>
        <taxon>Pseudomonadota</taxon>
        <taxon>Alphaproteobacteria</taxon>
        <taxon>Hyphomicrobiales</taxon>
        <taxon>Rhodoblastaceae</taxon>
        <taxon>Rhodoblastus</taxon>
    </lineage>
</organism>
<evidence type="ECO:0000313" key="1">
    <source>
        <dbReference type="EMBL" id="MTV31601.1"/>
    </source>
</evidence>
<dbReference type="RefSeq" id="WP_155446290.1">
    <property type="nucleotide sequence ID" value="NZ_JAOQNR010000008.1"/>
</dbReference>
<dbReference type="Gene3D" id="3.40.50.300">
    <property type="entry name" value="P-loop containing nucleotide triphosphate hydrolases"/>
    <property type="match status" value="1"/>
</dbReference>
<dbReference type="OrthoDB" id="9800698at2"/>
<evidence type="ECO:0000313" key="2">
    <source>
        <dbReference type="Proteomes" id="UP000439113"/>
    </source>
</evidence>
<accession>A0A6N8DQZ4</accession>
<dbReference type="InterPro" id="IPR027417">
    <property type="entry name" value="P-loop_NTPase"/>
</dbReference>
<gene>
    <name evidence="1" type="ORF">GJ654_11420</name>
</gene>
<dbReference type="AlphaFoldDB" id="A0A6N8DQZ4"/>
<name>A0A6N8DQZ4_RHOAC</name>
<dbReference type="InterPro" id="IPR040632">
    <property type="entry name" value="Sulfotransfer_4"/>
</dbReference>
<dbReference type="SUPFAM" id="SSF52540">
    <property type="entry name" value="P-loop containing nucleoside triphosphate hydrolases"/>
    <property type="match status" value="1"/>
</dbReference>
<dbReference type="GO" id="GO:0016740">
    <property type="term" value="F:transferase activity"/>
    <property type="evidence" value="ECO:0007669"/>
    <property type="project" value="UniProtKB-KW"/>
</dbReference>
<protein>
    <submittedName>
        <fullName evidence="1">Sulfotransferase family protein</fullName>
    </submittedName>
</protein>